<evidence type="ECO:0000313" key="10">
    <source>
        <dbReference type="Proteomes" id="UP000234275"/>
    </source>
</evidence>
<dbReference type="GO" id="GO:0000981">
    <property type="term" value="F:DNA-binding transcription factor activity, RNA polymerase II-specific"/>
    <property type="evidence" value="ECO:0007669"/>
    <property type="project" value="InterPro"/>
</dbReference>
<evidence type="ECO:0000256" key="3">
    <source>
        <dbReference type="ARBA" id="ARBA00023015"/>
    </source>
</evidence>
<reference evidence="9 10" key="1">
    <citation type="submission" date="2016-12" db="EMBL/GenBank/DDBJ databases">
        <title>The genomes of Aspergillus section Nigri reveals drivers in fungal speciation.</title>
        <authorList>
            <consortium name="DOE Joint Genome Institute"/>
            <person name="Vesth T.C."/>
            <person name="Nybo J."/>
            <person name="Theobald S."/>
            <person name="Brandl J."/>
            <person name="Frisvad J.C."/>
            <person name="Nielsen K.F."/>
            <person name="Lyhne E.K."/>
            <person name="Kogle M.E."/>
            <person name="Kuo A."/>
            <person name="Riley R."/>
            <person name="Clum A."/>
            <person name="Nolan M."/>
            <person name="Lipzen A."/>
            <person name="Salamov A."/>
            <person name="Henrissat B."/>
            <person name="Wiebenga A."/>
            <person name="De Vries R.P."/>
            <person name="Grigoriev I.V."/>
            <person name="Mortensen U.H."/>
            <person name="Andersen M.R."/>
            <person name="Baker S.E."/>
        </authorList>
    </citation>
    <scope>NUCLEOTIDE SEQUENCE [LARGE SCALE GENOMIC DNA]</scope>
    <source>
        <strain evidence="9 10">IBT 23096</strain>
    </source>
</reference>
<sequence>MHLECQVAPDLPPCRGLSHSLRRDTLARHVATHGTGAEGILGRTRGANACLPCSRDKVKCSGEAPCGRCQSKGRNCTYRARERNSGMRSSQSDQSISARCTWSSDRNFPPVCESVNGDHQAVATSPAMTEIPPESTDLEYSANCAPSHQDDLINCPTVGSVPLFPDVDFGFPWTLEYADALHNPSLCDHQLLLDLGVQYPCSPLPSTPNTANAQDEHLDLRHSPHPTRGRARGGSIGEKRQCRGSNTIQPSIMEATDEDITAAETFCHVRAQLGDQFEAILAGYETHLDGRFKDTPFPNRTAFNSFIQLYYEYFDRQLCFIHPSALEQPDVPWILVLAVASVGCQYTKLARKEQYATMLMELLRVSLPMDAMKAKSYDIIVLAQCSLLAVVNLMFTGFKDNIINLQIQRAWLATLESGGFISLIIARHTKLTRAFASNRLCFPFRMYFGTHGTDLNGGTFRSRAPVSEDGLQSQNLKELFSMPPTPRDSSNKMSEIGKLSQLLMLFVEEKRVIAASQSSILRDFTDDDQIPSPIVKPLSYAALNQRYESLRPAVSTVKLTPCISDTRDTFFNLLFILRHIPLGRLYTYSGWYASEPDISAARSYLTTWLRENPMLARECVVHAGALLGKVRSSAVSSCYDPFCLLIAVLYLWMFERLRSASCVELPQPPETSGRVTMLKVDQYCEERTKKRWVEGDSSVVLHITGVGLLSSPGGTRRLLQEFLRIISSRTAWSVLRRGLVACVGELLNDLAPITATQQLVHS</sequence>
<evidence type="ECO:0000313" key="9">
    <source>
        <dbReference type="EMBL" id="PLB53994.1"/>
    </source>
</evidence>
<evidence type="ECO:0000256" key="2">
    <source>
        <dbReference type="ARBA" id="ARBA00022833"/>
    </source>
</evidence>
<evidence type="ECO:0000256" key="6">
    <source>
        <dbReference type="ARBA" id="ARBA00023242"/>
    </source>
</evidence>
<keyword evidence="2" id="KW-0862">Zinc</keyword>
<dbReference type="EMBL" id="MSFO01000001">
    <property type="protein sequence ID" value="PLB53994.1"/>
    <property type="molecule type" value="Genomic_DNA"/>
</dbReference>
<keyword evidence="5" id="KW-0804">Transcription</keyword>
<dbReference type="Pfam" id="PF00172">
    <property type="entry name" value="Zn_clus"/>
    <property type="match status" value="1"/>
</dbReference>
<evidence type="ECO:0000256" key="5">
    <source>
        <dbReference type="ARBA" id="ARBA00023163"/>
    </source>
</evidence>
<comment type="caution">
    <text evidence="9">The sequence shown here is derived from an EMBL/GenBank/DDBJ whole genome shotgun (WGS) entry which is preliminary data.</text>
</comment>
<proteinExistence type="predicted"/>
<dbReference type="GO" id="GO:0008270">
    <property type="term" value="F:zinc ion binding"/>
    <property type="evidence" value="ECO:0007669"/>
    <property type="project" value="InterPro"/>
</dbReference>
<keyword evidence="6" id="KW-0539">Nucleus</keyword>
<evidence type="ECO:0000256" key="4">
    <source>
        <dbReference type="ARBA" id="ARBA00023125"/>
    </source>
</evidence>
<dbReference type="PROSITE" id="PS00463">
    <property type="entry name" value="ZN2_CY6_FUNGAL_1"/>
    <property type="match status" value="1"/>
</dbReference>
<dbReference type="GO" id="GO:0003677">
    <property type="term" value="F:DNA binding"/>
    <property type="evidence" value="ECO:0007669"/>
    <property type="project" value="UniProtKB-KW"/>
</dbReference>
<feature type="domain" description="Zn(2)-C6 fungal-type" evidence="8">
    <location>
        <begin position="49"/>
        <end position="78"/>
    </location>
</feature>
<name>A0A2I2GM97_9EURO</name>
<dbReference type="PROSITE" id="PS50048">
    <property type="entry name" value="ZN2_CY6_FUNGAL_2"/>
    <property type="match status" value="1"/>
</dbReference>
<dbReference type="RefSeq" id="XP_024709296.1">
    <property type="nucleotide sequence ID" value="XM_024851925.1"/>
</dbReference>
<dbReference type="InterPro" id="IPR036864">
    <property type="entry name" value="Zn2-C6_fun-type_DNA-bd_sf"/>
</dbReference>
<dbReference type="OrthoDB" id="1405595at2759"/>
<dbReference type="Gene3D" id="4.10.240.10">
    <property type="entry name" value="Zn(2)-C6 fungal-type DNA-binding domain"/>
    <property type="match status" value="1"/>
</dbReference>
<dbReference type="InterPro" id="IPR001138">
    <property type="entry name" value="Zn2Cys6_DnaBD"/>
</dbReference>
<dbReference type="GeneID" id="36559623"/>
<keyword evidence="10" id="KW-1185">Reference proteome</keyword>
<dbReference type="SMART" id="SM00066">
    <property type="entry name" value="GAL4"/>
    <property type="match status" value="1"/>
</dbReference>
<evidence type="ECO:0000256" key="1">
    <source>
        <dbReference type="ARBA" id="ARBA00022723"/>
    </source>
</evidence>
<dbReference type="PANTHER" id="PTHR47660">
    <property type="entry name" value="TRANSCRIPTION FACTOR WITH C2H2 AND ZN(2)-CYS(6) DNA BINDING DOMAIN (EUROFUNG)-RELATED-RELATED"/>
    <property type="match status" value="1"/>
</dbReference>
<evidence type="ECO:0000259" key="8">
    <source>
        <dbReference type="PROSITE" id="PS50048"/>
    </source>
</evidence>
<keyword evidence="3" id="KW-0805">Transcription regulation</keyword>
<dbReference type="PANTHER" id="PTHR47660:SF2">
    <property type="entry name" value="TRANSCRIPTION FACTOR WITH C2H2 AND ZN(2)-CYS(6) DNA BINDING DOMAIN (EUROFUNG)"/>
    <property type="match status" value="1"/>
</dbReference>
<dbReference type="STRING" id="1392250.A0A2I2GM97"/>
<dbReference type="AlphaFoldDB" id="A0A2I2GM97"/>
<dbReference type="Proteomes" id="UP000234275">
    <property type="component" value="Unassembled WGS sequence"/>
</dbReference>
<feature type="region of interest" description="Disordered" evidence="7">
    <location>
        <begin position="219"/>
        <end position="243"/>
    </location>
</feature>
<dbReference type="CDD" id="cd00067">
    <property type="entry name" value="GAL4"/>
    <property type="match status" value="1"/>
</dbReference>
<dbReference type="SUPFAM" id="SSF57701">
    <property type="entry name" value="Zn2/Cys6 DNA-binding domain"/>
    <property type="match status" value="1"/>
</dbReference>
<gene>
    <name evidence="9" type="ORF">P170DRAFT_460272</name>
</gene>
<dbReference type="VEuPathDB" id="FungiDB:P170DRAFT_460272"/>
<protein>
    <recommendedName>
        <fullName evidence="8">Zn(2)-C6 fungal-type domain-containing protein</fullName>
    </recommendedName>
</protein>
<keyword evidence="1" id="KW-0479">Metal-binding</keyword>
<dbReference type="GO" id="GO:0009893">
    <property type="term" value="P:positive regulation of metabolic process"/>
    <property type="evidence" value="ECO:0007669"/>
    <property type="project" value="UniProtKB-ARBA"/>
</dbReference>
<accession>A0A2I2GM97</accession>
<evidence type="ECO:0000256" key="7">
    <source>
        <dbReference type="SAM" id="MobiDB-lite"/>
    </source>
</evidence>
<keyword evidence="4" id="KW-0238">DNA-binding</keyword>
<organism evidence="9 10">
    <name type="scientific">Aspergillus steynii IBT 23096</name>
    <dbReference type="NCBI Taxonomy" id="1392250"/>
    <lineage>
        <taxon>Eukaryota</taxon>
        <taxon>Fungi</taxon>
        <taxon>Dikarya</taxon>
        <taxon>Ascomycota</taxon>
        <taxon>Pezizomycotina</taxon>
        <taxon>Eurotiomycetes</taxon>
        <taxon>Eurotiomycetidae</taxon>
        <taxon>Eurotiales</taxon>
        <taxon>Aspergillaceae</taxon>
        <taxon>Aspergillus</taxon>
        <taxon>Aspergillus subgen. Circumdati</taxon>
    </lineage>
</organism>